<dbReference type="PANTHER" id="PTHR36985">
    <property type="entry name" value="TRANSLOCATION AND ASSEMBLY MODULE SUBUNIT TAMB"/>
    <property type="match status" value="1"/>
</dbReference>
<dbReference type="GO" id="GO:0005886">
    <property type="term" value="C:plasma membrane"/>
    <property type="evidence" value="ECO:0007669"/>
    <property type="project" value="InterPro"/>
</dbReference>
<keyword evidence="8" id="KW-1185">Reference proteome</keyword>
<reference evidence="7" key="1">
    <citation type="journal article" date="2014" name="Int. J. Syst. Evol. Microbiol.">
        <title>Complete genome sequence of Corynebacterium casei LMG S-19264T (=DSM 44701T), isolated from a smear-ripened cheese.</title>
        <authorList>
            <consortium name="US DOE Joint Genome Institute (JGI-PGF)"/>
            <person name="Walter F."/>
            <person name="Albersmeier A."/>
            <person name="Kalinowski J."/>
            <person name="Ruckert C."/>
        </authorList>
    </citation>
    <scope>NUCLEOTIDE SEQUENCE</scope>
    <source>
        <strain evidence="7">KCTC 42651</strain>
    </source>
</reference>
<dbReference type="Pfam" id="PF04357">
    <property type="entry name" value="TamB"/>
    <property type="match status" value="1"/>
</dbReference>
<organism evidence="7 8">
    <name type="scientific">Thalassobaculum fulvum</name>
    <dbReference type="NCBI Taxonomy" id="1633335"/>
    <lineage>
        <taxon>Bacteria</taxon>
        <taxon>Pseudomonadati</taxon>
        <taxon>Pseudomonadota</taxon>
        <taxon>Alphaproteobacteria</taxon>
        <taxon>Rhodospirillales</taxon>
        <taxon>Thalassobaculaceae</taxon>
        <taxon>Thalassobaculum</taxon>
    </lineage>
</organism>
<sequence length="1459" mass="146367">MRRRVLIAVALVVGLPFAVAAAAVGIANTGWGRAWVASTVAAATADGPVRVRIDRIAGALPVRIDLQGVRLADRSGEFAALDRVRLAWSPLALLGGTVAVDAVEVDGGRVLRVPETGEPATPEPAAAPSLKFPAPPVAIRLSMLRVAGLALDRGLAGQAATLDAELQASLTGVSAIARGWMTASGNGGTGRLDLDLAVVPASGTLRAELRASEPEGGLVAGLLGLPDRPPLSLTLTGDGTLAAWKGRLAGGLGAGAETDLGLSVSAAAAGTRVAVDGTAAVQRLVPDVVGPLLGPSVELGLTALVASDGAMEVQRLAARAAAGSLDGTARIDPAGRVVAAGAAVTTPDLGRFSGLAGVDLAGSATATLTLQEGGRRVLVTVTGDPAAGPLRLTGLRAELAASADAALPDLPAAISWTLAAGVDTPALPDADLVALVGPRLTLEAAGTADTRGEAARVDRLTVTTDAGRLETRAILSDGRRLAADGTVDIADLGRLSGLAGRPLAGSATLGFDGSVLLDPLDLSAVLDLAADGLDPGDPMLAALIGSGPTATAGVTLDAADRLSLHGIALQAAAVRADGDLELDLSAGALHGRIDLTAPDLAAVGRALDLDLSGSGVAAVALGGTLEAPAASASWQVSALRVQGTTVDRLAGTATAVGLPDAPSGRVDLRAALGGETVTAGARYALAGDRLTVDGLAVDGAGLQARGDLAVALGGPAIDGALTVAAADLGRLAAAGVPLAGGALDARVTLDGRNGQSARLAGTVTGLALEGGTVEVARVDLSGAGRDLLKRPVGSLTLTARGVRRNGAALLETAELAVDSDGAAARAALTAKGGAGKPFDLSATASAALSAAPMQASVESFEAGYRDVRVSLERPTRIVLGRQPRFDDLALAVDGGRITGSGRFDPSDLDLAVAARGLPAGLARLADPTLKLSGGIDADLTVRGPVGNPAVRLTIDAPGVRSDDPDLADLPPLQASAEVTVESRTLRAALDATVGDGAQASLRATAGLTPGADGGPPTLDETSPLQARIDAEAVLERLAAFLPLRGGRIVGQAAVHVAVAGTPADPQVTGDATVKDGALDQPGVGLYLRDIELDAKGRGERLVIETLTATAAGGGTLAGSGGLSFDITEKAPADLRVEARQLRVVDTDQAEITIDADLTLQGALPEYRLAGTVTVLPSEIRIPDQLPPSVVDLPVTEIRDGVVIRTPQAEVPEEKTGRAPVRLDVRVAIPGQVFIRGRGLDSEWGGELAVTGKADAPAVDGALEVRRGQFGLAGRTFEFRRGRVVFDGGPPSDPALDMLLTAEVAEILAKVRVGGRAQDPTIDLSSEPALPEEEVLSRVLFGSPRAQLSPLQALKLAQSAAVLSGRFGAGGGGITDTVRETLGVDTLDVDTGVDSEGSRGASLSVGKYVAPGVFLRLQQGLSGASSKAVVEVELTDNVTVETDIGADSESRVGVNWKLDY</sequence>
<dbReference type="EMBL" id="BMZS01000005">
    <property type="protein sequence ID" value="GHD50662.1"/>
    <property type="molecule type" value="Genomic_DNA"/>
</dbReference>
<comment type="subcellular location">
    <subcellularLocation>
        <location evidence="1">Membrane</location>
        <topology evidence="1">Single-pass membrane protein</topology>
    </subcellularLocation>
</comment>
<evidence type="ECO:0000256" key="3">
    <source>
        <dbReference type="ARBA" id="ARBA00022989"/>
    </source>
</evidence>
<comment type="caution">
    <text evidence="7">The sequence shown here is derived from an EMBL/GenBank/DDBJ whole genome shotgun (WGS) entry which is preliminary data.</text>
</comment>
<reference evidence="7" key="2">
    <citation type="submission" date="2020-09" db="EMBL/GenBank/DDBJ databases">
        <authorList>
            <person name="Sun Q."/>
            <person name="Kim S."/>
        </authorList>
    </citation>
    <scope>NUCLEOTIDE SEQUENCE</scope>
    <source>
        <strain evidence="7">KCTC 42651</strain>
    </source>
</reference>
<evidence type="ECO:0000313" key="7">
    <source>
        <dbReference type="EMBL" id="GHD50662.1"/>
    </source>
</evidence>
<dbReference type="GO" id="GO:0009306">
    <property type="term" value="P:protein secretion"/>
    <property type="evidence" value="ECO:0007669"/>
    <property type="project" value="InterPro"/>
</dbReference>
<evidence type="ECO:0000256" key="2">
    <source>
        <dbReference type="ARBA" id="ARBA00022692"/>
    </source>
</evidence>
<keyword evidence="3" id="KW-1133">Transmembrane helix</keyword>
<accession>A0A918XTB5</accession>
<feature type="signal peptide" evidence="5">
    <location>
        <begin position="1"/>
        <end position="21"/>
    </location>
</feature>
<proteinExistence type="predicted"/>
<gene>
    <name evidence="7" type="ORF">GCM10017083_24150</name>
</gene>
<evidence type="ECO:0000259" key="6">
    <source>
        <dbReference type="Pfam" id="PF04357"/>
    </source>
</evidence>
<dbReference type="Proteomes" id="UP000630353">
    <property type="component" value="Unassembled WGS sequence"/>
</dbReference>
<dbReference type="PANTHER" id="PTHR36985:SF1">
    <property type="entry name" value="TRANSLOCATION AND ASSEMBLY MODULE SUBUNIT TAMB"/>
    <property type="match status" value="1"/>
</dbReference>
<keyword evidence="2" id="KW-0812">Transmembrane</keyword>
<evidence type="ECO:0000313" key="8">
    <source>
        <dbReference type="Proteomes" id="UP000630353"/>
    </source>
</evidence>
<protein>
    <submittedName>
        <fullName evidence="7">Translocation/assembly module TamB</fullName>
    </submittedName>
</protein>
<feature type="chain" id="PRO_5036874249" evidence="5">
    <location>
        <begin position="22"/>
        <end position="1459"/>
    </location>
</feature>
<evidence type="ECO:0000256" key="5">
    <source>
        <dbReference type="SAM" id="SignalP"/>
    </source>
</evidence>
<feature type="domain" description="Translocation and assembly module TamB C-terminal" evidence="6">
    <location>
        <begin position="1105"/>
        <end position="1459"/>
    </location>
</feature>
<keyword evidence="5" id="KW-0732">Signal</keyword>
<keyword evidence="4" id="KW-0472">Membrane</keyword>
<dbReference type="InterPro" id="IPR007452">
    <property type="entry name" value="TamB_C"/>
</dbReference>
<evidence type="ECO:0000256" key="4">
    <source>
        <dbReference type="ARBA" id="ARBA00023136"/>
    </source>
</evidence>
<name>A0A918XTB5_9PROT</name>
<evidence type="ECO:0000256" key="1">
    <source>
        <dbReference type="ARBA" id="ARBA00004167"/>
    </source>
</evidence>